<accession>A0A0D2IUR1</accession>
<dbReference type="PANTHER" id="PTHR24148:SF73">
    <property type="entry name" value="HET DOMAIN PROTEIN (AFU_ORTHOLOGUE AFUA_8G01020)"/>
    <property type="match status" value="1"/>
</dbReference>
<protein>
    <recommendedName>
        <fullName evidence="2">Heterokaryon incompatibility domain-containing protein</fullName>
    </recommendedName>
</protein>
<keyword evidence="1" id="KW-1133">Transmembrane helix</keyword>
<dbReference type="Proteomes" id="UP000053617">
    <property type="component" value="Unassembled WGS sequence"/>
</dbReference>
<dbReference type="GeneID" id="25298666"/>
<dbReference type="InterPro" id="IPR052895">
    <property type="entry name" value="HetReg/Transcr_Mod"/>
</dbReference>
<dbReference type="OrthoDB" id="2157530at2759"/>
<dbReference type="EMBL" id="KN847483">
    <property type="protein sequence ID" value="KIX00455.1"/>
    <property type="molecule type" value="Genomic_DNA"/>
</dbReference>
<keyword evidence="1" id="KW-0812">Transmembrane</keyword>
<keyword evidence="1" id="KW-0472">Membrane</keyword>
<reference evidence="3 4" key="1">
    <citation type="submission" date="2015-01" db="EMBL/GenBank/DDBJ databases">
        <title>The Genome Sequence of Rhinocladiella mackenzie CBS 650.93.</title>
        <authorList>
            <consortium name="The Broad Institute Genomics Platform"/>
            <person name="Cuomo C."/>
            <person name="de Hoog S."/>
            <person name="Gorbushina A."/>
            <person name="Stielow B."/>
            <person name="Teixiera M."/>
            <person name="Abouelleil A."/>
            <person name="Chapman S.B."/>
            <person name="Priest M."/>
            <person name="Young S.K."/>
            <person name="Wortman J."/>
            <person name="Nusbaum C."/>
            <person name="Birren B."/>
        </authorList>
    </citation>
    <scope>NUCLEOTIDE SEQUENCE [LARGE SCALE GENOMIC DNA]</scope>
    <source>
        <strain evidence="3 4">CBS 650.93</strain>
    </source>
</reference>
<dbReference type="AlphaFoldDB" id="A0A0D2IUR1"/>
<organism evidence="3 4">
    <name type="scientific">Rhinocladiella mackenziei CBS 650.93</name>
    <dbReference type="NCBI Taxonomy" id="1442369"/>
    <lineage>
        <taxon>Eukaryota</taxon>
        <taxon>Fungi</taxon>
        <taxon>Dikarya</taxon>
        <taxon>Ascomycota</taxon>
        <taxon>Pezizomycotina</taxon>
        <taxon>Eurotiomycetes</taxon>
        <taxon>Chaetothyriomycetidae</taxon>
        <taxon>Chaetothyriales</taxon>
        <taxon>Herpotrichiellaceae</taxon>
        <taxon>Rhinocladiella</taxon>
    </lineage>
</organism>
<evidence type="ECO:0000313" key="4">
    <source>
        <dbReference type="Proteomes" id="UP000053617"/>
    </source>
</evidence>
<sequence length="406" mass="46714">MCSPYRNLRHGGFRLLTVMKGAHDRDLRFQFKEAVPSLTQQYTAISYTWGNDAQTETIHVDGHPLRIKPNLWACLYTLRRYYWQYIWADAICINQDDVTEKNQQVRMMDQIYRNATVVSVWLGLVPLPDWLNVSGPIVTLEIDDFDWAESMEDLANRPYWTRSWTIQEYMLAREIHVYCSNSRVEGPFFQELLARAAGIDLLSIKDDGLAAQSDLIRKWPALPINFGRHVDRMPELYQPLYDLLIRHGNAQSKDPRDKVFALLGLVPREEQFFLLKSFPDYSLSMEQVNAVTLSHLQFFAVGQPLEPIFRALRIHEGRDRRRLLQILGRMDYIGADDPASEVAFISAYLFPHMNEDPEAAVEEYVLDGAVTYDVAQGRNISGIMKCVGGAVVGIPLLCVVAIRLWR</sequence>
<dbReference type="HOGENOM" id="CLU_678174_0_0_1"/>
<proteinExistence type="predicted"/>
<dbReference type="PANTHER" id="PTHR24148">
    <property type="entry name" value="ANKYRIN REPEAT DOMAIN-CONTAINING PROTEIN 39 HOMOLOG-RELATED"/>
    <property type="match status" value="1"/>
</dbReference>
<dbReference type="Pfam" id="PF06985">
    <property type="entry name" value="HET"/>
    <property type="match status" value="1"/>
</dbReference>
<dbReference type="VEuPathDB" id="FungiDB:Z518_10595"/>
<name>A0A0D2IUR1_9EURO</name>
<evidence type="ECO:0000256" key="1">
    <source>
        <dbReference type="SAM" id="Phobius"/>
    </source>
</evidence>
<evidence type="ECO:0000313" key="3">
    <source>
        <dbReference type="EMBL" id="KIX00455.1"/>
    </source>
</evidence>
<keyword evidence="4" id="KW-1185">Reference proteome</keyword>
<feature type="transmembrane region" description="Helical" evidence="1">
    <location>
        <begin position="387"/>
        <end position="405"/>
    </location>
</feature>
<dbReference type="InterPro" id="IPR010730">
    <property type="entry name" value="HET"/>
</dbReference>
<evidence type="ECO:0000259" key="2">
    <source>
        <dbReference type="Pfam" id="PF06985"/>
    </source>
</evidence>
<gene>
    <name evidence="3" type="ORF">Z518_10595</name>
</gene>
<feature type="domain" description="Heterokaryon incompatibility" evidence="2">
    <location>
        <begin position="42"/>
        <end position="123"/>
    </location>
</feature>
<dbReference type="RefSeq" id="XP_013267591.1">
    <property type="nucleotide sequence ID" value="XM_013412137.1"/>
</dbReference>